<gene>
    <name evidence="1" type="ORF">L596_012797</name>
</gene>
<accession>A0A4U5NY63</accession>
<dbReference type="Proteomes" id="UP000298663">
    <property type="component" value="Unassembled WGS sequence"/>
</dbReference>
<dbReference type="EMBL" id="AZBU02000003">
    <property type="protein sequence ID" value="TKR88577.1"/>
    <property type="molecule type" value="Genomic_DNA"/>
</dbReference>
<reference evidence="1 2" key="1">
    <citation type="journal article" date="2015" name="Genome Biol.">
        <title>Comparative genomics of Steinernema reveals deeply conserved gene regulatory networks.</title>
        <authorList>
            <person name="Dillman A.R."/>
            <person name="Macchietto M."/>
            <person name="Porter C.F."/>
            <person name="Rogers A."/>
            <person name="Williams B."/>
            <person name="Antoshechkin I."/>
            <person name="Lee M.M."/>
            <person name="Goodwin Z."/>
            <person name="Lu X."/>
            <person name="Lewis E.E."/>
            <person name="Goodrich-Blair H."/>
            <person name="Stock S.P."/>
            <person name="Adams B.J."/>
            <person name="Sternberg P.W."/>
            <person name="Mortazavi A."/>
        </authorList>
    </citation>
    <scope>NUCLEOTIDE SEQUENCE [LARGE SCALE GENOMIC DNA]</scope>
    <source>
        <strain evidence="1 2">ALL</strain>
    </source>
</reference>
<organism evidence="1 2">
    <name type="scientific">Steinernema carpocapsae</name>
    <name type="common">Entomopathogenic nematode</name>
    <dbReference type="NCBI Taxonomy" id="34508"/>
    <lineage>
        <taxon>Eukaryota</taxon>
        <taxon>Metazoa</taxon>
        <taxon>Ecdysozoa</taxon>
        <taxon>Nematoda</taxon>
        <taxon>Chromadorea</taxon>
        <taxon>Rhabditida</taxon>
        <taxon>Tylenchina</taxon>
        <taxon>Panagrolaimomorpha</taxon>
        <taxon>Strongyloidoidea</taxon>
        <taxon>Steinernematidae</taxon>
        <taxon>Steinernema</taxon>
    </lineage>
</organism>
<comment type="caution">
    <text evidence="1">The sequence shown here is derived from an EMBL/GenBank/DDBJ whole genome shotgun (WGS) entry which is preliminary data.</text>
</comment>
<dbReference type="AlphaFoldDB" id="A0A4U5NY63"/>
<sequence>MDILYSPTVSKDSYTLDNGLGSCVSASIYKNRSHIQFQACSFGSLFGQRPISVPLSLRRPVLCRCSGCSSAHGSASCSGLRSSTGFGCPPCALPPCPVPVAPVPAPVVAAPPAPLPVPAPLMAPFPSLLRLLAAFLPALFLWPLQSQLQAPVRRLLFRSQLPIRSRPPTQFLWLLLRLPVSLLPVLRSPRPLHSTLLQAQSTRLLLQSSLLRLPCTQLRSPSLLPWCPRLLPLRSKPS</sequence>
<proteinExistence type="predicted"/>
<keyword evidence="2" id="KW-1185">Reference proteome</keyword>
<reference evidence="1 2" key="2">
    <citation type="journal article" date="2019" name="G3 (Bethesda)">
        <title>Hybrid Assembly of the Genome of the Entomopathogenic Nematode Steinernema carpocapsae Identifies the X-Chromosome.</title>
        <authorList>
            <person name="Serra L."/>
            <person name="Macchietto M."/>
            <person name="Macias-Munoz A."/>
            <person name="McGill C.J."/>
            <person name="Rodriguez I.M."/>
            <person name="Rodriguez B."/>
            <person name="Murad R."/>
            <person name="Mortazavi A."/>
        </authorList>
    </citation>
    <scope>NUCLEOTIDE SEQUENCE [LARGE SCALE GENOMIC DNA]</scope>
    <source>
        <strain evidence="1 2">ALL</strain>
    </source>
</reference>
<evidence type="ECO:0000313" key="1">
    <source>
        <dbReference type="EMBL" id="TKR88577.1"/>
    </source>
</evidence>
<evidence type="ECO:0000313" key="2">
    <source>
        <dbReference type="Proteomes" id="UP000298663"/>
    </source>
</evidence>
<protein>
    <submittedName>
        <fullName evidence="1">Uncharacterized protein</fullName>
    </submittedName>
</protein>
<name>A0A4U5NY63_STECR</name>